<proteinExistence type="predicted"/>
<gene>
    <name evidence="4" type="ORF">FD14_GL000408</name>
</gene>
<accession>A0A0R2FK04</accession>
<dbReference type="OrthoDB" id="9805856at2"/>
<dbReference type="InterPro" id="IPR010982">
    <property type="entry name" value="Lambda_DNA-bd_dom_sf"/>
</dbReference>
<dbReference type="InterPro" id="IPR001387">
    <property type="entry name" value="Cro/C1-type_HTH"/>
</dbReference>
<keyword evidence="1" id="KW-0238">DNA-binding</keyword>
<dbReference type="PANTHER" id="PTHR46558:SF15">
    <property type="entry name" value="HELIX-TURN-HELIX DOMAIN PROTEIN"/>
    <property type="match status" value="1"/>
</dbReference>
<dbReference type="STRING" id="1423804.FD14_GL000408"/>
<dbReference type="SMART" id="SM00530">
    <property type="entry name" value="HTH_XRE"/>
    <property type="match status" value="1"/>
</dbReference>
<name>A0A0R2FK04_9LACO</name>
<keyword evidence="5" id="KW-1185">Reference proteome</keyword>
<reference evidence="4 5" key="1">
    <citation type="journal article" date="2015" name="Genome Announc.">
        <title>Expanding the biotechnology potential of lactobacilli through comparative genomics of 213 strains and associated genera.</title>
        <authorList>
            <person name="Sun Z."/>
            <person name="Harris H.M."/>
            <person name="McCann A."/>
            <person name="Guo C."/>
            <person name="Argimon S."/>
            <person name="Zhang W."/>
            <person name="Yang X."/>
            <person name="Jeffery I.B."/>
            <person name="Cooney J.C."/>
            <person name="Kagawa T.F."/>
            <person name="Liu W."/>
            <person name="Song Y."/>
            <person name="Salvetti E."/>
            <person name="Wrobel A."/>
            <person name="Rasinkangas P."/>
            <person name="Parkhill J."/>
            <person name="Rea M.C."/>
            <person name="O'Sullivan O."/>
            <person name="Ritari J."/>
            <person name="Douillard F.P."/>
            <person name="Paul Ross R."/>
            <person name="Yang R."/>
            <person name="Briner A.E."/>
            <person name="Felis G.E."/>
            <person name="de Vos W.M."/>
            <person name="Barrangou R."/>
            <person name="Klaenhammer T.R."/>
            <person name="Caufield P.W."/>
            <person name="Cui Y."/>
            <person name="Zhang H."/>
            <person name="O'Toole P.W."/>
        </authorList>
    </citation>
    <scope>NUCLEOTIDE SEQUENCE [LARGE SCALE GENOMIC DNA]</scope>
    <source>
        <strain evidence="4 5">DSM 23365</strain>
    </source>
</reference>
<evidence type="ECO:0000256" key="1">
    <source>
        <dbReference type="ARBA" id="ARBA00023125"/>
    </source>
</evidence>
<dbReference type="AlphaFoldDB" id="A0A0R2FK04"/>
<dbReference type="SUPFAM" id="SSF47413">
    <property type="entry name" value="lambda repressor-like DNA-binding domains"/>
    <property type="match status" value="1"/>
</dbReference>
<evidence type="ECO:0000313" key="5">
    <source>
        <dbReference type="Proteomes" id="UP000051442"/>
    </source>
</evidence>
<dbReference type="PATRIC" id="fig|1423804.4.peg.445"/>
<dbReference type="PROSITE" id="PS50943">
    <property type="entry name" value="HTH_CROC1"/>
    <property type="match status" value="1"/>
</dbReference>
<keyword evidence="2" id="KW-0472">Membrane</keyword>
<sequence>MLLGQRIKTEREKLAWTQDALADKLNISRQAISKWELGTAYPDVERLVQMSDLFQVSLDSLVKGVDAPASPAATAPTTSTMPEHHMNFWEFAAKYWWLIFAIGGWLTWFVPEIVRAFK</sequence>
<feature type="transmembrane region" description="Helical" evidence="2">
    <location>
        <begin position="95"/>
        <end position="114"/>
    </location>
</feature>
<dbReference type="PANTHER" id="PTHR46558">
    <property type="entry name" value="TRACRIPTIONAL REGULATORY PROTEIN-RELATED-RELATED"/>
    <property type="match status" value="1"/>
</dbReference>
<comment type="caution">
    <text evidence="4">The sequence shown here is derived from an EMBL/GenBank/DDBJ whole genome shotgun (WGS) entry which is preliminary data.</text>
</comment>
<keyword evidence="2" id="KW-0812">Transmembrane</keyword>
<dbReference type="Proteomes" id="UP000051442">
    <property type="component" value="Unassembled WGS sequence"/>
</dbReference>
<dbReference type="EMBL" id="AYZM01000079">
    <property type="protein sequence ID" value="KRN24940.1"/>
    <property type="molecule type" value="Genomic_DNA"/>
</dbReference>
<dbReference type="CDD" id="cd00093">
    <property type="entry name" value="HTH_XRE"/>
    <property type="match status" value="1"/>
</dbReference>
<dbReference type="RefSeq" id="WP_054732376.1">
    <property type="nucleotide sequence ID" value="NZ_AYZM01000079.1"/>
</dbReference>
<dbReference type="Gene3D" id="1.10.260.40">
    <property type="entry name" value="lambda repressor-like DNA-binding domains"/>
    <property type="match status" value="1"/>
</dbReference>
<feature type="domain" description="HTH cro/C1-type" evidence="3">
    <location>
        <begin position="7"/>
        <end position="61"/>
    </location>
</feature>
<dbReference type="GO" id="GO:0003677">
    <property type="term" value="F:DNA binding"/>
    <property type="evidence" value="ECO:0007669"/>
    <property type="project" value="UniProtKB-KW"/>
</dbReference>
<evidence type="ECO:0000256" key="2">
    <source>
        <dbReference type="SAM" id="Phobius"/>
    </source>
</evidence>
<keyword evidence="2" id="KW-1133">Transmembrane helix</keyword>
<organism evidence="4 5">
    <name type="scientific">Secundilactobacillus similis DSM 23365 = JCM 2765</name>
    <dbReference type="NCBI Taxonomy" id="1423804"/>
    <lineage>
        <taxon>Bacteria</taxon>
        <taxon>Bacillati</taxon>
        <taxon>Bacillota</taxon>
        <taxon>Bacilli</taxon>
        <taxon>Lactobacillales</taxon>
        <taxon>Lactobacillaceae</taxon>
        <taxon>Secundilactobacillus</taxon>
    </lineage>
</organism>
<protein>
    <recommendedName>
        <fullName evidence="3">HTH cro/C1-type domain-containing protein</fullName>
    </recommendedName>
</protein>
<evidence type="ECO:0000313" key="4">
    <source>
        <dbReference type="EMBL" id="KRN24940.1"/>
    </source>
</evidence>
<evidence type="ECO:0000259" key="3">
    <source>
        <dbReference type="PROSITE" id="PS50943"/>
    </source>
</evidence>
<dbReference type="Pfam" id="PF01381">
    <property type="entry name" value="HTH_3"/>
    <property type="match status" value="1"/>
</dbReference>